<sequence length="90" mass="10447">MFALPVIALSACGDKAPEPQDLKQVAQEYINQKFSYDKPTVTEVRDCAFADENKKTFKCRVVMQFPNQATDERVQFFRQDDKKQWIAPDQ</sequence>
<keyword evidence="2" id="KW-1185">Reference proteome</keyword>
<evidence type="ECO:0000313" key="1">
    <source>
        <dbReference type="EMBL" id="PYD80829.1"/>
    </source>
</evidence>
<dbReference type="Proteomes" id="UP000247814">
    <property type="component" value="Unassembled WGS sequence"/>
</dbReference>
<evidence type="ECO:0000313" key="2">
    <source>
        <dbReference type="Proteomes" id="UP000247814"/>
    </source>
</evidence>
<dbReference type="RefSeq" id="WP_110567322.1">
    <property type="nucleotide sequence ID" value="NZ_CP137147.1"/>
</dbReference>
<dbReference type="AlphaFoldDB" id="A0A318QZN8"/>
<reference evidence="1 2" key="1">
    <citation type="submission" date="2017-07" db="EMBL/GenBank/DDBJ databases">
        <title>A draft genome sequence of Komagataeibacter sucrofermentans LMG 18788.</title>
        <authorList>
            <person name="Skraban J."/>
            <person name="Cleenwerck I."/>
            <person name="Vandamme P."/>
            <person name="Trcek J."/>
        </authorList>
    </citation>
    <scope>NUCLEOTIDE SEQUENCE [LARGE SCALE GENOMIC DNA]</scope>
    <source>
        <strain evidence="1 2">LMG 18788</strain>
    </source>
</reference>
<dbReference type="OrthoDB" id="9839416at2"/>
<dbReference type="EMBL" id="NKUA01000002">
    <property type="protein sequence ID" value="PYD80829.1"/>
    <property type="molecule type" value="Genomic_DNA"/>
</dbReference>
<comment type="caution">
    <text evidence="1">The sequence shown here is derived from an EMBL/GenBank/DDBJ whole genome shotgun (WGS) entry which is preliminary data.</text>
</comment>
<protein>
    <submittedName>
        <fullName evidence="1">Uncharacterized protein</fullName>
    </submittedName>
</protein>
<accession>A0A318QZN8</accession>
<gene>
    <name evidence="1" type="ORF">CFR77_02730</name>
</gene>
<organism evidence="1 2">
    <name type="scientific">Komagataeibacter sucrofermentans</name>
    <dbReference type="NCBI Taxonomy" id="1053551"/>
    <lineage>
        <taxon>Bacteria</taxon>
        <taxon>Pseudomonadati</taxon>
        <taxon>Pseudomonadota</taxon>
        <taxon>Alphaproteobacteria</taxon>
        <taxon>Acetobacterales</taxon>
        <taxon>Acetobacteraceae</taxon>
        <taxon>Komagataeibacter</taxon>
    </lineage>
</organism>
<name>A0A318QZN8_9PROT</name>
<proteinExistence type="predicted"/>